<dbReference type="InterPro" id="IPR019814">
    <property type="entry name" value="Translation_initiation_fac_3_N"/>
</dbReference>
<feature type="region of interest" description="Disordered" evidence="4">
    <location>
        <begin position="271"/>
        <end position="498"/>
    </location>
</feature>
<dbReference type="TAIR" id="AT1G34360">
    <property type="gene designation" value="ATINFC-1"/>
</dbReference>
<dbReference type="SMR" id="A0A1P8AU23"/>
<evidence type="ECO:0000313" key="8">
    <source>
        <dbReference type="Proteomes" id="UP000006548"/>
    </source>
</evidence>
<dbReference type="ProteomicsDB" id="208358"/>
<evidence type="ECO:0007829" key="11">
    <source>
        <dbReference type="ProteomicsDB" id="A0A1P8AU23"/>
    </source>
</evidence>
<dbReference type="ExpressionAtlas" id="A0A1P8AU23">
    <property type="expression patterns" value="baseline and differential"/>
</dbReference>
<dbReference type="EMBL" id="CP002684">
    <property type="protein sequence ID" value="ANM60159.1"/>
    <property type="molecule type" value="Genomic_DNA"/>
</dbReference>
<dbReference type="Gene3D" id="3.30.110.10">
    <property type="entry name" value="Translation initiation factor 3 (IF-3), C-terminal domain"/>
    <property type="match status" value="1"/>
</dbReference>
<dbReference type="Pfam" id="PF05198">
    <property type="entry name" value="IF3_N"/>
    <property type="match status" value="1"/>
</dbReference>
<proteinExistence type="evidence at protein level"/>
<dbReference type="SUPFAM" id="SSF55200">
    <property type="entry name" value="Translation initiation factor IF3, C-terminal domain"/>
    <property type="match status" value="1"/>
</dbReference>
<sequence>MAIWRIINRSYLKYASNQLTRNYYTQVCLASSTHVVKQTTKLSSFDIPNSDICTRPSNIFQNLRFLATSAQTRKKEAEVDSDGPRLNEKITGDYVRLVSEEGHCVVSLREALRRAKELQCDLVEVQRDAKPPVCKIVKYSLELYKKAKVGKERAKAKRAEAIRPDIKEIRFTPKIEAKDLKFKSDQALKLMESGYRVKCLAVPDKDKHKELEPEKLLELLFRFTCFIGDALVESWPEADRKGAVVIVRHAKFGPPKKGGVKLMKDIDIKSARVKEESPKPDSSKAGVATVDDQEDIEKSEPRFSVEQAQPVKFQNAYAKREPSSEFSGGRDASRFEPQSPNQHVNPQRPRFSNQAPNQQPTGRFDPQSPNQPPSAPRPQFPNQAPNQQSTGRFNPQFPNQRPSPPQSRFPDQAPNQQPSGPSPNRHPDRQGPPPRFQNQAPNQQPTGRFEPQPPNPPRAPPRPQTRLPNETSNEQPTAPGRSSGPASGYGIFSTPKTK</sequence>
<reference evidence="7 8" key="1">
    <citation type="journal article" date="2000" name="Nature">
        <title>Sequence and analysis of chromosome 1 of the plant Arabidopsis thaliana.</title>
        <authorList>
            <person name="Theologis A."/>
            <person name="Ecker J.R."/>
            <person name="Palm C.J."/>
            <person name="Federspiel N.A."/>
            <person name="Kaul S."/>
            <person name="White O."/>
            <person name="Alonso J."/>
            <person name="Altafi H."/>
            <person name="Araujo R."/>
            <person name="Bowman C.L."/>
            <person name="Brooks S.Y."/>
            <person name="Buehler E."/>
            <person name="Chan A."/>
            <person name="Chao Q."/>
            <person name="Chen H."/>
            <person name="Cheuk R.F."/>
            <person name="Chin C.W."/>
            <person name="Chung M.K."/>
            <person name="Conn L."/>
            <person name="Conway A.B."/>
            <person name="Conway A.R."/>
            <person name="Creasy T.H."/>
            <person name="Dewar K."/>
            <person name="Dunn P."/>
            <person name="Etgu P."/>
            <person name="Feldblyum T.V."/>
            <person name="Feng J."/>
            <person name="Fong B."/>
            <person name="Fujii C.Y."/>
            <person name="Gill J.E."/>
            <person name="Goldsmith A.D."/>
            <person name="Haas B."/>
            <person name="Hansen N.F."/>
            <person name="Hughes B."/>
            <person name="Huizar L."/>
            <person name="Hunter J.L."/>
            <person name="Jenkins J."/>
            <person name="Johnson-Hopson C."/>
            <person name="Khan S."/>
            <person name="Khaykin E."/>
            <person name="Kim C.J."/>
            <person name="Koo H.L."/>
            <person name="Kremenetskaia I."/>
            <person name="Kurtz D.B."/>
            <person name="Kwan A."/>
            <person name="Lam B."/>
            <person name="Langin-Hooper S."/>
            <person name="Lee A."/>
            <person name="Lee J.M."/>
            <person name="Lenz C.A."/>
            <person name="Li J.H."/>
            <person name="Li Y."/>
            <person name="Lin X."/>
            <person name="Liu S.X."/>
            <person name="Liu Z.A."/>
            <person name="Luros J.S."/>
            <person name="Maiti R."/>
            <person name="Marziali A."/>
            <person name="Militscher J."/>
            <person name="Miranda M."/>
            <person name="Nguyen M."/>
            <person name="Nierman W.C."/>
            <person name="Osborne B.I."/>
            <person name="Pai G."/>
            <person name="Peterson J."/>
            <person name="Pham P.K."/>
            <person name="Rizzo M."/>
            <person name="Rooney T."/>
            <person name="Rowley D."/>
            <person name="Sakano H."/>
            <person name="Salzberg S.L."/>
            <person name="Schwartz J.R."/>
            <person name="Shinn P."/>
            <person name="Southwick A.M."/>
            <person name="Sun H."/>
            <person name="Tallon L.J."/>
            <person name="Tambunga G."/>
            <person name="Toriumi M.J."/>
            <person name="Town C.D."/>
            <person name="Utterback T."/>
            <person name="Van Aken S."/>
            <person name="Vaysberg M."/>
            <person name="Vysotskaia V.S."/>
            <person name="Walker M."/>
            <person name="Wu D."/>
            <person name="Yu G."/>
            <person name="Fraser C.M."/>
            <person name="Venter J.C."/>
            <person name="Davis R.W."/>
        </authorList>
    </citation>
    <scope>NUCLEOTIDE SEQUENCE [LARGE SCALE GENOMIC DNA]</scope>
    <source>
        <strain evidence="8">cv. Columbia</strain>
    </source>
</reference>
<dbReference type="GO" id="GO:0003743">
    <property type="term" value="F:translation initiation factor activity"/>
    <property type="evidence" value="ECO:0007669"/>
    <property type="project" value="UniProtKB-KW"/>
</dbReference>
<dbReference type="InterPro" id="IPR036788">
    <property type="entry name" value="T_IF-3_C_sf"/>
</dbReference>
<dbReference type="RefSeq" id="NP_001322463.1">
    <property type="nucleotide sequence ID" value="NM_001333100.1"/>
</dbReference>
<evidence type="ECO:0000259" key="5">
    <source>
        <dbReference type="Pfam" id="PF05198"/>
    </source>
</evidence>
<keyword evidence="2 7" id="KW-0396">Initiation factor</keyword>
<feature type="compositionally biased region" description="Pro residues" evidence="4">
    <location>
        <begin position="451"/>
        <end position="463"/>
    </location>
</feature>
<feature type="compositionally biased region" description="Pro residues" evidence="4">
    <location>
        <begin position="369"/>
        <end position="379"/>
    </location>
</feature>
<evidence type="ECO:0000256" key="2">
    <source>
        <dbReference type="ARBA" id="ARBA00022540"/>
    </source>
</evidence>
<evidence type="ECO:0000313" key="6">
    <source>
        <dbReference type="Araport" id="AT1G34360"/>
    </source>
</evidence>
<name>A0A1P8AU23_ARATH</name>
<dbReference type="Araport" id="AT1G34360"/>
<gene>
    <name evidence="9" type="primary">ATINFC-1</name>
    <name evidence="6 7" type="ordered locus">At1g34360</name>
    <name evidence="7" type="ORF">F7P12.8</name>
    <name evidence="7" type="ORF">F7P12_8</name>
</gene>
<feature type="domain" description="Translation initiation factor 3 N-terminal" evidence="5">
    <location>
        <begin position="86"/>
        <end position="152"/>
    </location>
</feature>
<evidence type="ECO:0000313" key="9">
    <source>
        <dbReference type="TAIR" id="AT1G34360"/>
    </source>
</evidence>
<dbReference type="AlphaFoldDB" id="A0A1P8AU23"/>
<dbReference type="NCBIfam" id="TIGR00168">
    <property type="entry name" value="infC"/>
    <property type="match status" value="1"/>
</dbReference>
<evidence type="ECO:0000313" key="7">
    <source>
        <dbReference type="EMBL" id="ANM60159.1"/>
    </source>
</evidence>
<dbReference type="GeneID" id="840338"/>
<feature type="compositionally biased region" description="Polar residues" evidence="4">
    <location>
        <begin position="336"/>
        <end position="361"/>
    </location>
</feature>
<dbReference type="Gene3D" id="3.10.20.80">
    <property type="entry name" value="Translation initiation factor 3 (IF-3), N-terminal domain"/>
    <property type="match status" value="1"/>
</dbReference>
<feature type="compositionally biased region" description="Polar residues" evidence="4">
    <location>
        <begin position="436"/>
        <end position="446"/>
    </location>
</feature>
<dbReference type="SUPFAM" id="SSF54364">
    <property type="entry name" value="Translation initiation factor IF3, N-terminal domain"/>
    <property type="match status" value="1"/>
</dbReference>
<dbReference type="PANTHER" id="PTHR10938:SF4">
    <property type="entry name" value="TRANSLATION INITIATION FACTOR IF3-1, MITOCHONDRIAL"/>
    <property type="match status" value="1"/>
</dbReference>
<comment type="similarity">
    <text evidence="1">Belongs to the IF-3 family.</text>
</comment>
<protein>
    <submittedName>
        <fullName evidence="7">Translation initiation factor 3 (IF-3) family protein</fullName>
    </submittedName>
</protein>
<reference evidence="8" key="2">
    <citation type="journal article" date="2017" name="Plant J.">
        <title>Araport11: a complete reannotation of the Arabidopsis thaliana reference genome.</title>
        <authorList>
            <person name="Cheng C.Y."/>
            <person name="Krishnakumar V."/>
            <person name="Chan A.P."/>
            <person name="Thibaud-Nissen F."/>
            <person name="Schobel S."/>
            <person name="Town C.D."/>
        </authorList>
    </citation>
    <scope>GENOME REANNOTATION</scope>
    <source>
        <strain evidence="8">cv. Columbia</strain>
    </source>
</reference>
<evidence type="ECO:0000256" key="4">
    <source>
        <dbReference type="SAM" id="MobiDB-lite"/>
    </source>
</evidence>
<feature type="compositionally biased region" description="Basic and acidic residues" evidence="4">
    <location>
        <begin position="271"/>
        <end position="282"/>
    </location>
</feature>
<keyword evidence="10 11" id="KW-1267">Proteomics identification</keyword>
<organism evidence="7 8">
    <name type="scientific">Arabidopsis thaliana</name>
    <name type="common">Mouse-ear cress</name>
    <dbReference type="NCBI Taxonomy" id="3702"/>
    <lineage>
        <taxon>Eukaryota</taxon>
        <taxon>Viridiplantae</taxon>
        <taxon>Streptophyta</taxon>
        <taxon>Embryophyta</taxon>
        <taxon>Tracheophyta</taxon>
        <taxon>Spermatophyta</taxon>
        <taxon>Magnoliopsida</taxon>
        <taxon>eudicotyledons</taxon>
        <taxon>Gunneridae</taxon>
        <taxon>Pentapetalae</taxon>
        <taxon>rosids</taxon>
        <taxon>malvids</taxon>
        <taxon>Brassicales</taxon>
        <taxon>Brassicaceae</taxon>
        <taxon>Camelineae</taxon>
        <taxon>Arabidopsis</taxon>
    </lineage>
</organism>
<keyword evidence="8" id="KW-1185">Reference proteome</keyword>
<dbReference type="PANTHER" id="PTHR10938">
    <property type="entry name" value="TRANSLATION INITIATION FACTOR IF-3"/>
    <property type="match status" value="1"/>
</dbReference>
<dbReference type="InterPro" id="IPR001288">
    <property type="entry name" value="Translation_initiation_fac_3"/>
</dbReference>
<dbReference type="Proteomes" id="UP000006548">
    <property type="component" value="Chromosome 1"/>
</dbReference>
<evidence type="ECO:0000256" key="1">
    <source>
        <dbReference type="ARBA" id="ARBA00005439"/>
    </source>
</evidence>
<evidence type="ECO:0007829" key="10">
    <source>
        <dbReference type="PeptideAtlas" id="A0A1P8AU23"/>
    </source>
</evidence>
<evidence type="ECO:0000256" key="3">
    <source>
        <dbReference type="ARBA" id="ARBA00022917"/>
    </source>
</evidence>
<dbReference type="InterPro" id="IPR036787">
    <property type="entry name" value="T_IF-3_N_sf"/>
</dbReference>
<feature type="compositionally biased region" description="Polar residues" evidence="4">
    <location>
        <begin position="380"/>
        <end position="400"/>
    </location>
</feature>
<accession>A0A1P8AU23</accession>
<keyword evidence="3" id="KW-0648">Protein biosynthesis</keyword>